<protein>
    <recommendedName>
        <fullName evidence="2">Xylanolytic transcriptional activator regulatory domain-containing protein</fullName>
    </recommendedName>
</protein>
<evidence type="ECO:0000313" key="3">
    <source>
        <dbReference type="EMBL" id="KAJ5716622.1"/>
    </source>
</evidence>
<evidence type="ECO:0000259" key="2">
    <source>
        <dbReference type="SMART" id="SM00906"/>
    </source>
</evidence>
<keyword evidence="4" id="KW-1185">Reference proteome</keyword>
<dbReference type="CDD" id="cd12148">
    <property type="entry name" value="fungal_TF_MHR"/>
    <property type="match status" value="1"/>
</dbReference>
<evidence type="ECO:0000313" key="4">
    <source>
        <dbReference type="Proteomes" id="UP001215712"/>
    </source>
</evidence>
<reference evidence="3" key="1">
    <citation type="journal article" date="2023" name="IMA Fungus">
        <title>Comparative genomic study of the Penicillium genus elucidates a diverse pangenome and 15 lateral gene transfer events.</title>
        <authorList>
            <person name="Petersen C."/>
            <person name="Sorensen T."/>
            <person name="Nielsen M.R."/>
            <person name="Sondergaard T.E."/>
            <person name="Sorensen J.L."/>
            <person name="Fitzpatrick D.A."/>
            <person name="Frisvad J.C."/>
            <person name="Nielsen K.L."/>
        </authorList>
    </citation>
    <scope>NUCLEOTIDE SEQUENCE</scope>
    <source>
        <strain evidence="3">IBT 17514</strain>
    </source>
</reference>
<dbReference type="SMART" id="SM00906">
    <property type="entry name" value="Fungal_trans"/>
    <property type="match status" value="1"/>
</dbReference>
<dbReference type="GO" id="GO:0003677">
    <property type="term" value="F:DNA binding"/>
    <property type="evidence" value="ECO:0007669"/>
    <property type="project" value="InterPro"/>
</dbReference>
<organism evidence="3 4">
    <name type="scientific">Penicillium malachiteum</name>
    <dbReference type="NCBI Taxonomy" id="1324776"/>
    <lineage>
        <taxon>Eukaryota</taxon>
        <taxon>Fungi</taxon>
        <taxon>Dikarya</taxon>
        <taxon>Ascomycota</taxon>
        <taxon>Pezizomycotina</taxon>
        <taxon>Eurotiomycetes</taxon>
        <taxon>Eurotiomycetidae</taxon>
        <taxon>Eurotiales</taxon>
        <taxon>Aspergillaceae</taxon>
        <taxon>Penicillium</taxon>
    </lineage>
</organism>
<dbReference type="GO" id="GO:0003700">
    <property type="term" value="F:DNA-binding transcription factor activity"/>
    <property type="evidence" value="ECO:0007669"/>
    <property type="project" value="InterPro"/>
</dbReference>
<dbReference type="InterPro" id="IPR007219">
    <property type="entry name" value="XnlR_reg_dom"/>
</dbReference>
<dbReference type="GO" id="GO:0006351">
    <property type="term" value="P:DNA-templated transcription"/>
    <property type="evidence" value="ECO:0007669"/>
    <property type="project" value="InterPro"/>
</dbReference>
<sequence length="433" mass="49244">MPYFQRCLSTVTKLATFAGPSVSVMQCYCYMTLYLLDLGHHQAAYNIVGLGLRIAESLNYMDARTGAYRNCQLFRRVWWTLIHLDFRCSRHLGKPVSIRINDLMCVRPTREPEDVHYSNGLLYHTESIRLTAAALVVDESMDRCTPSSELDGVRNIDSRAQNLSGLLVHLQKWREELPQDEYFANLHFEVPDVPPSPKELANHGFEDLEHSSMTTILRTLLSLQYHNVKIGLYRVFIQFPSYPLVPKSTPKADAHAVAALHHAFTMIRIAHNTMSVHDIFHGFAELYQYLWNAVITIIGFMLACPWCYRCSIAREYIHLALEIFDSADRENSTATRAAALTRHLCTKVDTLTRVLDINQQLTPTSLPPLPNAETQSPCDVVGPTAINESDSLLDPSADLFWHWADLINMDAWSSYCNEVNEAFMDPTDVFISD</sequence>
<keyword evidence="1" id="KW-0539">Nucleus</keyword>
<reference evidence="3" key="2">
    <citation type="submission" date="2023-01" db="EMBL/GenBank/DDBJ databases">
        <authorList>
            <person name="Petersen C."/>
        </authorList>
    </citation>
    <scope>NUCLEOTIDE SEQUENCE</scope>
    <source>
        <strain evidence="3">IBT 17514</strain>
    </source>
</reference>
<comment type="caution">
    <text evidence="3">The sequence shown here is derived from an EMBL/GenBank/DDBJ whole genome shotgun (WGS) entry which is preliminary data.</text>
</comment>
<dbReference type="EMBL" id="JAQJAN010000012">
    <property type="protein sequence ID" value="KAJ5716622.1"/>
    <property type="molecule type" value="Genomic_DNA"/>
</dbReference>
<dbReference type="PANTHER" id="PTHR46910">
    <property type="entry name" value="TRANSCRIPTION FACTOR PDR1"/>
    <property type="match status" value="1"/>
</dbReference>
<dbReference type="GO" id="GO:0008270">
    <property type="term" value="F:zinc ion binding"/>
    <property type="evidence" value="ECO:0007669"/>
    <property type="project" value="InterPro"/>
</dbReference>
<name>A0AAD6MTY5_9EURO</name>
<dbReference type="Proteomes" id="UP001215712">
    <property type="component" value="Unassembled WGS sequence"/>
</dbReference>
<accession>A0AAD6MTY5</accession>
<evidence type="ECO:0000256" key="1">
    <source>
        <dbReference type="ARBA" id="ARBA00023242"/>
    </source>
</evidence>
<feature type="domain" description="Xylanolytic transcriptional activator regulatory" evidence="2">
    <location>
        <begin position="44"/>
        <end position="114"/>
    </location>
</feature>
<dbReference type="AlphaFoldDB" id="A0AAD6MTY5"/>
<gene>
    <name evidence="3" type="ORF">N7493_008533</name>
</gene>
<proteinExistence type="predicted"/>
<dbReference type="InterPro" id="IPR050987">
    <property type="entry name" value="AtrR-like"/>
</dbReference>
<dbReference type="PANTHER" id="PTHR46910:SF1">
    <property type="entry name" value="MISCELLANEOUS ZN(II)2CYS6 TRANSCRIPTION FACTOR (EUROFUNG)-RELATED"/>
    <property type="match status" value="1"/>
</dbReference>